<evidence type="ECO:0000313" key="3">
    <source>
        <dbReference type="Proteomes" id="UP000612899"/>
    </source>
</evidence>
<dbReference type="RefSeq" id="WP_203907105.1">
    <property type="nucleotide sequence ID" value="NZ_BONY01000006.1"/>
</dbReference>
<keyword evidence="1" id="KW-1133">Transmembrane helix</keyword>
<sequence length="206" mass="22307">MKVYAERPLRFTRQVVADLAMAAWTVLWVWAAINLYDFIQKLAIPGEKLEGSGDRLAQNLADAQSKAGSVPLIGDKLSAPFGNAAEAARGIADAGRTQQEAVGDLATTLAWFTAAAPIIVALALWIPFRAMWIRAATSAVAVRRRTGGAELLALRALATAPLRRLQAIDSDVVAGWRDGDPELIDLLARMELRRLGLKQRKLKPVS</sequence>
<dbReference type="AlphaFoldDB" id="A0A8J3Q3C6"/>
<keyword evidence="3" id="KW-1185">Reference proteome</keyword>
<keyword evidence="1" id="KW-0812">Transmembrane</keyword>
<accession>A0A8J3Q3C6</accession>
<name>A0A8J3Q3C6_9ACTN</name>
<organism evidence="2 3">
    <name type="scientific">Rhizocola hellebori</name>
    <dbReference type="NCBI Taxonomy" id="1392758"/>
    <lineage>
        <taxon>Bacteria</taxon>
        <taxon>Bacillati</taxon>
        <taxon>Actinomycetota</taxon>
        <taxon>Actinomycetes</taxon>
        <taxon>Micromonosporales</taxon>
        <taxon>Micromonosporaceae</taxon>
        <taxon>Rhizocola</taxon>
    </lineage>
</organism>
<evidence type="ECO:0000313" key="2">
    <source>
        <dbReference type="EMBL" id="GIH03183.1"/>
    </source>
</evidence>
<proteinExistence type="predicted"/>
<protein>
    <submittedName>
        <fullName evidence="2">Uncharacterized protein</fullName>
    </submittedName>
</protein>
<gene>
    <name evidence="2" type="ORF">Rhe02_12500</name>
</gene>
<feature type="transmembrane region" description="Helical" evidence="1">
    <location>
        <begin position="15"/>
        <end position="33"/>
    </location>
</feature>
<dbReference type="EMBL" id="BONY01000006">
    <property type="protein sequence ID" value="GIH03183.1"/>
    <property type="molecule type" value="Genomic_DNA"/>
</dbReference>
<comment type="caution">
    <text evidence="2">The sequence shown here is derived from an EMBL/GenBank/DDBJ whole genome shotgun (WGS) entry which is preliminary data.</text>
</comment>
<keyword evidence="1" id="KW-0472">Membrane</keyword>
<evidence type="ECO:0000256" key="1">
    <source>
        <dbReference type="SAM" id="Phobius"/>
    </source>
</evidence>
<feature type="transmembrane region" description="Helical" evidence="1">
    <location>
        <begin position="109"/>
        <end position="128"/>
    </location>
</feature>
<reference evidence="2" key="1">
    <citation type="submission" date="2021-01" db="EMBL/GenBank/DDBJ databases">
        <title>Whole genome shotgun sequence of Rhizocola hellebori NBRC 109834.</title>
        <authorList>
            <person name="Komaki H."/>
            <person name="Tamura T."/>
        </authorList>
    </citation>
    <scope>NUCLEOTIDE SEQUENCE</scope>
    <source>
        <strain evidence="2">NBRC 109834</strain>
    </source>
</reference>
<dbReference type="Proteomes" id="UP000612899">
    <property type="component" value="Unassembled WGS sequence"/>
</dbReference>